<dbReference type="SUPFAM" id="SSF52540">
    <property type="entry name" value="P-loop containing nucleoside triphosphate hydrolases"/>
    <property type="match status" value="1"/>
</dbReference>
<feature type="transmembrane region" description="Helical" evidence="13">
    <location>
        <begin position="304"/>
        <end position="324"/>
    </location>
</feature>
<dbReference type="InterPro" id="IPR036640">
    <property type="entry name" value="ABC1_TM_sf"/>
</dbReference>
<dbReference type="SUPFAM" id="SSF90123">
    <property type="entry name" value="ABC transporter transmembrane region"/>
    <property type="match status" value="1"/>
</dbReference>
<keyword evidence="10 13" id="KW-1133">Transmembrane helix</keyword>
<dbReference type="InterPro" id="IPR003593">
    <property type="entry name" value="AAA+_ATPase"/>
</dbReference>
<dbReference type="InterPro" id="IPR011527">
    <property type="entry name" value="ABC1_TM_dom"/>
</dbReference>
<dbReference type="InterPro" id="IPR003439">
    <property type="entry name" value="ABC_transporter-like_ATP-bd"/>
</dbReference>
<keyword evidence="11 13" id="KW-0472">Membrane</keyword>
<dbReference type="Pfam" id="PF03412">
    <property type="entry name" value="Peptidase_C39"/>
    <property type="match status" value="1"/>
</dbReference>
<dbReference type="GO" id="GO:0006508">
    <property type="term" value="P:proteolysis"/>
    <property type="evidence" value="ECO:0007669"/>
    <property type="project" value="InterPro"/>
</dbReference>
<evidence type="ECO:0000256" key="7">
    <source>
        <dbReference type="ARBA" id="ARBA00022741"/>
    </source>
</evidence>
<dbReference type="GO" id="GO:0015421">
    <property type="term" value="F:ABC-type oligopeptide transporter activity"/>
    <property type="evidence" value="ECO:0007669"/>
    <property type="project" value="TreeGrafter"/>
</dbReference>
<evidence type="ECO:0000259" key="16">
    <source>
        <dbReference type="PROSITE" id="PS50990"/>
    </source>
</evidence>
<dbReference type="GO" id="GO:0016887">
    <property type="term" value="F:ATP hydrolysis activity"/>
    <property type="evidence" value="ECO:0007669"/>
    <property type="project" value="InterPro"/>
</dbReference>
<evidence type="ECO:0000259" key="14">
    <source>
        <dbReference type="PROSITE" id="PS50893"/>
    </source>
</evidence>
<comment type="subcellular location">
    <subcellularLocation>
        <location evidence="1">Cell membrane</location>
        <topology evidence="1">Multi-pass membrane protein</topology>
    </subcellularLocation>
</comment>
<dbReference type="InterPro" id="IPR039421">
    <property type="entry name" value="Type_1_exporter"/>
</dbReference>
<dbReference type="Proteomes" id="UP000198418">
    <property type="component" value="Unassembled WGS sequence"/>
</dbReference>
<dbReference type="GO" id="GO:0005886">
    <property type="term" value="C:plasma membrane"/>
    <property type="evidence" value="ECO:0007669"/>
    <property type="project" value="UniProtKB-SubCell"/>
</dbReference>
<evidence type="ECO:0000256" key="10">
    <source>
        <dbReference type="ARBA" id="ARBA00022989"/>
    </source>
</evidence>
<dbReference type="Gene3D" id="3.90.70.10">
    <property type="entry name" value="Cysteine proteinases"/>
    <property type="match status" value="1"/>
</dbReference>
<dbReference type="PROSITE" id="PS50990">
    <property type="entry name" value="PEPTIDASE_C39"/>
    <property type="match status" value="1"/>
</dbReference>
<keyword evidence="6 13" id="KW-0812">Transmembrane</keyword>
<reference evidence="18" key="1">
    <citation type="submission" date="2017-06" db="EMBL/GenBank/DDBJ databases">
        <authorList>
            <person name="Varghese N."/>
            <person name="Submissions S."/>
        </authorList>
    </citation>
    <scope>NUCLEOTIDE SEQUENCE [LARGE SCALE GENOMIC DNA]</scope>
    <source>
        <strain evidence="18">DSM 137</strain>
    </source>
</reference>
<protein>
    <submittedName>
        <fullName evidence="17">ATP-binding cassette, subfamily B</fullName>
    </submittedName>
</protein>
<dbReference type="PANTHER" id="PTHR43394:SF1">
    <property type="entry name" value="ATP-BINDING CASSETTE SUB-FAMILY B MEMBER 10, MITOCHONDRIAL"/>
    <property type="match status" value="1"/>
</dbReference>
<evidence type="ECO:0000256" key="11">
    <source>
        <dbReference type="ARBA" id="ARBA00023136"/>
    </source>
</evidence>
<dbReference type="GO" id="GO:0008233">
    <property type="term" value="F:peptidase activity"/>
    <property type="evidence" value="ECO:0007669"/>
    <property type="project" value="InterPro"/>
</dbReference>
<dbReference type="Pfam" id="PF00664">
    <property type="entry name" value="ABC_membrane"/>
    <property type="match status" value="1"/>
</dbReference>
<dbReference type="PROSITE" id="PS50929">
    <property type="entry name" value="ABC_TM1F"/>
    <property type="match status" value="1"/>
</dbReference>
<feature type="domain" description="ABC transmembrane type-1" evidence="15">
    <location>
        <begin position="192"/>
        <end position="473"/>
    </location>
</feature>
<dbReference type="InterPro" id="IPR017871">
    <property type="entry name" value="ABC_transporter-like_CS"/>
</dbReference>
<dbReference type="GO" id="GO:0005524">
    <property type="term" value="F:ATP binding"/>
    <property type="evidence" value="ECO:0007669"/>
    <property type="project" value="UniProtKB-KW"/>
</dbReference>
<feature type="transmembrane region" description="Helical" evidence="13">
    <location>
        <begin position="225"/>
        <end position="246"/>
    </location>
</feature>
<keyword evidence="5" id="KW-0762">Sugar transport</keyword>
<feature type="region of interest" description="Disordered" evidence="12">
    <location>
        <begin position="1"/>
        <end position="33"/>
    </location>
</feature>
<name>A0A212QMU4_RHOAC</name>
<evidence type="ECO:0000256" key="3">
    <source>
        <dbReference type="ARBA" id="ARBA00022448"/>
    </source>
</evidence>
<keyword evidence="9 17" id="KW-0067">ATP-binding</keyword>
<feature type="domain" description="ABC transporter" evidence="14">
    <location>
        <begin position="506"/>
        <end position="741"/>
    </location>
</feature>
<sequence length="762" mass="84648">MSSTESLPATVAARSKGARDQGSQPEGFPHGDEKHKSALECLCMVAAQHAITVTVEEVMRDNALTDPAVDYEALVHCARKAGLKAKLVHLDWSGLTQIGKALPAIIRLKTGASLVLTRVSFDENAPLGVVLEDPNAAEGADLFVDWLRFQEIWTGEVLLVRRNYDFKDEEQPFSLKFIFALVLRERRLARDVAICALMLSFIALAPIIYFSLIGQKVITYRAMNTFTVLSIGMLVVIVFETIFGYLRSYLLEFLTSRVDVRLSEYMFDRLLTLPIDYYERHEIGRIMHDVQELWKIRNFLTGQVFGTVLDSMVLVFFLPVMVYFNPTLTVVVLAFCGMIVLWLLAMLPTLRDATGKVVEAQTARGSFLYQTVAGMRTVKSLALEGRQRREWDVLVARAAKAINHQAKIAAIVQTGVRPLERLAVTGSYGFGVYLALSDKDPVHISSLFAFLMLSQRVAGPLMQMAQLITQGDEARAALEIVKRILNQPREEGIGDGGVRKPLSGHVEFSKVRFTYKGALVPAIDGLSFEIPVGATLGVVGRSGSGKTTVTRLLQRLHAEYEGLIKIDGVDVREYNVAHLRRNLGVVLQENFLFRGTIRENIIAAKPDASFDEVVRAARLAGAEEFIDRLPRGYDTYIYEGSPNLSGGQRQRLAIARCMILDPKILIFDEATSALDPDSESIVNENIRKIAKGRTVISISHRLSSLVNSDAILVLERGKFLDMAPHQTLLERCEIYRNLWLQQNGHIEAAASNRAAGRGTSLV</sequence>
<evidence type="ECO:0000256" key="6">
    <source>
        <dbReference type="ARBA" id="ARBA00022692"/>
    </source>
</evidence>
<dbReference type="PROSITE" id="PS50893">
    <property type="entry name" value="ABC_TRANSPORTER_2"/>
    <property type="match status" value="1"/>
</dbReference>
<keyword evidence="3" id="KW-0813">Transport</keyword>
<organism evidence="17 18">
    <name type="scientific">Rhodoblastus acidophilus</name>
    <name type="common">Rhodopseudomonas acidophila</name>
    <dbReference type="NCBI Taxonomy" id="1074"/>
    <lineage>
        <taxon>Bacteria</taxon>
        <taxon>Pseudomonadati</taxon>
        <taxon>Pseudomonadota</taxon>
        <taxon>Alphaproteobacteria</taxon>
        <taxon>Hyphomicrobiales</taxon>
        <taxon>Rhodoblastaceae</taxon>
        <taxon>Rhodoblastus</taxon>
    </lineage>
</organism>
<gene>
    <name evidence="17" type="ORF">SAMN06265338_101879</name>
</gene>
<dbReference type="SMART" id="SM00382">
    <property type="entry name" value="AAA"/>
    <property type="match status" value="1"/>
</dbReference>
<dbReference type="OrthoDB" id="9787557at2"/>
<dbReference type="RefSeq" id="WP_088519297.1">
    <property type="nucleotide sequence ID" value="NZ_FYDG01000001.1"/>
</dbReference>
<evidence type="ECO:0000313" key="18">
    <source>
        <dbReference type="Proteomes" id="UP000198418"/>
    </source>
</evidence>
<dbReference type="EMBL" id="FYDG01000001">
    <property type="protein sequence ID" value="SNB60665.1"/>
    <property type="molecule type" value="Genomic_DNA"/>
</dbReference>
<evidence type="ECO:0000259" key="15">
    <source>
        <dbReference type="PROSITE" id="PS50929"/>
    </source>
</evidence>
<feature type="domain" description="Peptidase C39" evidence="16">
    <location>
        <begin position="30"/>
        <end position="160"/>
    </location>
</feature>
<evidence type="ECO:0000256" key="4">
    <source>
        <dbReference type="ARBA" id="ARBA00022475"/>
    </source>
</evidence>
<dbReference type="InterPro" id="IPR005074">
    <property type="entry name" value="Peptidase_C39"/>
</dbReference>
<keyword evidence="8" id="KW-0378">Hydrolase</keyword>
<accession>A0A212QMU4</accession>
<evidence type="ECO:0000256" key="12">
    <source>
        <dbReference type="SAM" id="MobiDB-lite"/>
    </source>
</evidence>
<evidence type="ECO:0000256" key="2">
    <source>
        <dbReference type="ARBA" id="ARBA00005417"/>
    </source>
</evidence>
<dbReference type="InterPro" id="IPR027417">
    <property type="entry name" value="P-loop_NTPase"/>
</dbReference>
<dbReference type="AlphaFoldDB" id="A0A212QMU4"/>
<evidence type="ECO:0000256" key="13">
    <source>
        <dbReference type="SAM" id="Phobius"/>
    </source>
</evidence>
<evidence type="ECO:0000256" key="8">
    <source>
        <dbReference type="ARBA" id="ARBA00022801"/>
    </source>
</evidence>
<keyword evidence="18" id="KW-1185">Reference proteome</keyword>
<evidence type="ECO:0000313" key="17">
    <source>
        <dbReference type="EMBL" id="SNB60665.1"/>
    </source>
</evidence>
<dbReference type="PANTHER" id="PTHR43394">
    <property type="entry name" value="ATP-DEPENDENT PERMEASE MDL1, MITOCHONDRIAL"/>
    <property type="match status" value="1"/>
</dbReference>
<dbReference type="CDD" id="cd18783">
    <property type="entry name" value="ABC_6TM_PrtD_LapB_HlyB_like"/>
    <property type="match status" value="1"/>
</dbReference>
<evidence type="ECO:0000256" key="1">
    <source>
        <dbReference type="ARBA" id="ARBA00004651"/>
    </source>
</evidence>
<keyword evidence="4" id="KW-1003">Cell membrane</keyword>
<dbReference type="FunFam" id="3.40.50.300:FF:000221">
    <property type="entry name" value="Multidrug ABC transporter ATP-binding protein"/>
    <property type="match status" value="1"/>
</dbReference>
<proteinExistence type="inferred from homology"/>
<feature type="transmembrane region" description="Helical" evidence="13">
    <location>
        <begin position="330"/>
        <end position="347"/>
    </location>
</feature>
<comment type="similarity">
    <text evidence="2">Belongs to the ABC transporter superfamily.</text>
</comment>
<evidence type="ECO:0000256" key="5">
    <source>
        <dbReference type="ARBA" id="ARBA00022597"/>
    </source>
</evidence>
<keyword evidence="7" id="KW-0547">Nucleotide-binding</keyword>
<dbReference type="Gene3D" id="3.40.50.300">
    <property type="entry name" value="P-loop containing nucleotide triphosphate hydrolases"/>
    <property type="match status" value="1"/>
</dbReference>
<dbReference type="Gene3D" id="1.20.1560.10">
    <property type="entry name" value="ABC transporter type 1, transmembrane domain"/>
    <property type="match status" value="1"/>
</dbReference>
<feature type="transmembrane region" description="Helical" evidence="13">
    <location>
        <begin position="192"/>
        <end position="213"/>
    </location>
</feature>
<evidence type="ECO:0000256" key="9">
    <source>
        <dbReference type="ARBA" id="ARBA00022840"/>
    </source>
</evidence>
<dbReference type="Pfam" id="PF00005">
    <property type="entry name" value="ABC_tran"/>
    <property type="match status" value="1"/>
</dbReference>
<dbReference type="PROSITE" id="PS00211">
    <property type="entry name" value="ABC_TRANSPORTER_1"/>
    <property type="match status" value="1"/>
</dbReference>